<evidence type="ECO:0000313" key="18">
    <source>
        <dbReference type="Proteomes" id="UP000488956"/>
    </source>
</evidence>
<proteinExistence type="predicted"/>
<evidence type="ECO:0000313" key="5">
    <source>
        <dbReference type="EMBL" id="KAE9122269.1"/>
    </source>
</evidence>
<evidence type="ECO:0000313" key="4">
    <source>
        <dbReference type="EMBL" id="KAE9096308.1"/>
    </source>
</evidence>
<evidence type="ECO:0000313" key="14">
    <source>
        <dbReference type="Proteomes" id="UP000440732"/>
    </source>
</evidence>
<evidence type="ECO:0000313" key="17">
    <source>
        <dbReference type="Proteomes" id="UP000486351"/>
    </source>
</evidence>
<accession>A0A6A3HQK8</accession>
<gene>
    <name evidence="8" type="ORF">PF001_g22844</name>
    <name evidence="7" type="ORF">PF002_g22268</name>
    <name evidence="6" type="ORF">PF005_g18037</name>
    <name evidence="5" type="ORF">PF006_g17692</name>
    <name evidence="4" type="ORF">PF007_g17049</name>
    <name evidence="9" type="ORF">PF008_g26761</name>
    <name evidence="1" type="ORF">PF009_g18207</name>
    <name evidence="3" type="ORF">PF010_g26714</name>
    <name evidence="2" type="ORF">PF011_g25951</name>
</gene>
<dbReference type="Proteomes" id="UP000440732">
    <property type="component" value="Unassembled WGS sequence"/>
</dbReference>
<dbReference type="EMBL" id="QXFX01003392">
    <property type="protein sequence ID" value="KAE9069309.1"/>
    <property type="molecule type" value="Genomic_DNA"/>
</dbReference>
<evidence type="ECO:0000313" key="15">
    <source>
        <dbReference type="Proteomes" id="UP000441208"/>
    </source>
</evidence>
<dbReference type="Proteomes" id="UP000460718">
    <property type="component" value="Unassembled WGS sequence"/>
</dbReference>
<comment type="caution">
    <text evidence="2">The sequence shown here is derived from an EMBL/GenBank/DDBJ whole genome shotgun (WGS) entry which is preliminary data.</text>
</comment>
<keyword evidence="11" id="KW-1185">Reference proteome</keyword>
<organism evidence="2 16">
    <name type="scientific">Phytophthora fragariae</name>
    <dbReference type="NCBI Taxonomy" id="53985"/>
    <lineage>
        <taxon>Eukaryota</taxon>
        <taxon>Sar</taxon>
        <taxon>Stramenopiles</taxon>
        <taxon>Oomycota</taxon>
        <taxon>Peronosporomycetes</taxon>
        <taxon>Peronosporales</taxon>
        <taxon>Peronosporaceae</taxon>
        <taxon>Phytophthora</taxon>
    </lineage>
</organism>
<evidence type="ECO:0000313" key="1">
    <source>
        <dbReference type="EMBL" id="KAE8931742.1"/>
    </source>
</evidence>
<evidence type="ECO:0000313" key="8">
    <source>
        <dbReference type="EMBL" id="KAE9283451.1"/>
    </source>
</evidence>
<dbReference type="Proteomes" id="UP000441208">
    <property type="component" value="Unassembled WGS sequence"/>
</dbReference>
<dbReference type="Proteomes" id="UP000488956">
    <property type="component" value="Unassembled WGS sequence"/>
</dbReference>
<reference evidence="16 17" key="1">
    <citation type="submission" date="2018-09" db="EMBL/GenBank/DDBJ databases">
        <title>Genomic investigation of the strawberry pathogen Phytophthora fragariae indicates pathogenicity is determined by transcriptional variation in three key races.</title>
        <authorList>
            <person name="Adams T.M."/>
            <person name="Armitage A.D."/>
            <person name="Sobczyk M.K."/>
            <person name="Bates H.J."/>
            <person name="Dunwell J.M."/>
            <person name="Nellist C.F."/>
            <person name="Harrison R.J."/>
        </authorList>
    </citation>
    <scope>NUCLEOTIDE SEQUENCE [LARGE SCALE GENOMIC DNA]</scope>
    <source>
        <strain evidence="8 12">A4</strain>
        <strain evidence="7 13">BC-1</strain>
        <strain evidence="6 11">NOV-27</strain>
        <strain evidence="5 14">NOV-5</strain>
        <strain evidence="4 15">NOV-71</strain>
        <strain evidence="9 17">NOV-77</strain>
        <strain evidence="1 10">NOV-9</strain>
        <strain evidence="3 18">ONT-3</strain>
        <strain evidence="2 16">SCRP245</strain>
    </source>
</reference>
<protein>
    <submittedName>
        <fullName evidence="2">Uncharacterized protein</fullName>
    </submittedName>
</protein>
<dbReference type="AlphaFoldDB" id="A0A6A3HQK8"/>
<dbReference type="EMBL" id="QXFZ01001131">
    <property type="protein sequence ID" value="KAE9096308.1"/>
    <property type="molecule type" value="Genomic_DNA"/>
</dbReference>
<sequence>MRTCDSSVVKTLMQNLYLGLEGGNPSPEVIDLRSK</sequence>
<dbReference type="Proteomes" id="UP000440367">
    <property type="component" value="Unassembled WGS sequence"/>
</dbReference>
<evidence type="ECO:0000313" key="16">
    <source>
        <dbReference type="Proteomes" id="UP000460718"/>
    </source>
</evidence>
<dbReference type="EMBL" id="QXGF01001203">
    <property type="protein sequence ID" value="KAE8931742.1"/>
    <property type="molecule type" value="Genomic_DNA"/>
</dbReference>
<dbReference type="Proteomes" id="UP000429523">
    <property type="component" value="Unassembled WGS sequence"/>
</dbReference>
<dbReference type="EMBL" id="QXFY01003347">
    <property type="protein sequence ID" value="KAE9286046.1"/>
    <property type="molecule type" value="Genomic_DNA"/>
</dbReference>
<evidence type="ECO:0000313" key="10">
    <source>
        <dbReference type="Proteomes" id="UP000429523"/>
    </source>
</evidence>
<dbReference type="EMBL" id="QXFW01003300">
    <property type="protein sequence ID" value="KAE8971667.1"/>
    <property type="molecule type" value="Genomic_DNA"/>
</dbReference>
<evidence type="ECO:0000313" key="11">
    <source>
        <dbReference type="Proteomes" id="UP000433483"/>
    </source>
</evidence>
<evidence type="ECO:0000313" key="9">
    <source>
        <dbReference type="EMBL" id="KAE9286046.1"/>
    </source>
</evidence>
<dbReference type="Proteomes" id="UP000433483">
    <property type="component" value="Unassembled WGS sequence"/>
</dbReference>
<dbReference type="EMBL" id="QXGD01001792">
    <property type="protein sequence ID" value="KAE9199010.1"/>
    <property type="molecule type" value="Genomic_DNA"/>
</dbReference>
<evidence type="ECO:0000313" key="12">
    <source>
        <dbReference type="Proteomes" id="UP000437068"/>
    </source>
</evidence>
<dbReference type="EMBL" id="QXGB01001285">
    <property type="protein sequence ID" value="KAE9193508.1"/>
    <property type="molecule type" value="Genomic_DNA"/>
</dbReference>
<evidence type="ECO:0000313" key="13">
    <source>
        <dbReference type="Proteomes" id="UP000440367"/>
    </source>
</evidence>
<dbReference type="Proteomes" id="UP000486351">
    <property type="component" value="Unassembled WGS sequence"/>
</dbReference>
<dbReference type="EMBL" id="QXGA01001324">
    <property type="protein sequence ID" value="KAE9122269.1"/>
    <property type="molecule type" value="Genomic_DNA"/>
</dbReference>
<evidence type="ECO:0000313" key="6">
    <source>
        <dbReference type="EMBL" id="KAE9193508.1"/>
    </source>
</evidence>
<evidence type="ECO:0000313" key="2">
    <source>
        <dbReference type="EMBL" id="KAE8971667.1"/>
    </source>
</evidence>
<dbReference type="EMBL" id="QXGE01002257">
    <property type="protein sequence ID" value="KAE9283451.1"/>
    <property type="molecule type" value="Genomic_DNA"/>
</dbReference>
<evidence type="ECO:0000313" key="3">
    <source>
        <dbReference type="EMBL" id="KAE9069309.1"/>
    </source>
</evidence>
<dbReference type="Proteomes" id="UP000437068">
    <property type="component" value="Unassembled WGS sequence"/>
</dbReference>
<name>A0A6A3HQK8_9STRA</name>
<evidence type="ECO:0000313" key="7">
    <source>
        <dbReference type="EMBL" id="KAE9199010.1"/>
    </source>
</evidence>